<dbReference type="Proteomes" id="UP001652700">
    <property type="component" value="Unplaced"/>
</dbReference>
<dbReference type="PANTHER" id="PTHR13237">
    <property type="entry name" value="SOMETHING ABOUT SILENCING PROTEIN 10-RELATED"/>
    <property type="match status" value="1"/>
</dbReference>
<feature type="compositionally biased region" description="Basic and acidic residues" evidence="2">
    <location>
        <begin position="152"/>
        <end position="161"/>
    </location>
</feature>
<reference evidence="3" key="2">
    <citation type="submission" date="2025-05" db="UniProtKB">
        <authorList>
            <consortium name="EnsemblMetazoa"/>
        </authorList>
    </citation>
    <scope>IDENTIFICATION</scope>
</reference>
<proteinExistence type="inferred from homology"/>
<accession>A0A6P7H270</accession>
<protein>
    <submittedName>
        <fullName evidence="5">Neuroguidin</fullName>
    </submittedName>
</protein>
<organism evidence="5">
    <name type="scientific">Diabrotica virgifera virgifera</name>
    <name type="common">western corn rootworm</name>
    <dbReference type="NCBI Taxonomy" id="50390"/>
    <lineage>
        <taxon>Eukaryota</taxon>
        <taxon>Metazoa</taxon>
        <taxon>Ecdysozoa</taxon>
        <taxon>Arthropoda</taxon>
        <taxon>Hexapoda</taxon>
        <taxon>Insecta</taxon>
        <taxon>Pterygota</taxon>
        <taxon>Neoptera</taxon>
        <taxon>Endopterygota</taxon>
        <taxon>Coleoptera</taxon>
        <taxon>Polyphaga</taxon>
        <taxon>Cucujiformia</taxon>
        <taxon>Chrysomeloidea</taxon>
        <taxon>Chrysomelidae</taxon>
        <taxon>Galerucinae</taxon>
        <taxon>Diabroticina</taxon>
        <taxon>Diabroticites</taxon>
        <taxon>Diabrotica</taxon>
    </lineage>
</organism>
<dbReference type="GO" id="GO:0032040">
    <property type="term" value="C:small-subunit processome"/>
    <property type="evidence" value="ECO:0007669"/>
    <property type="project" value="TreeGrafter"/>
</dbReference>
<dbReference type="AlphaFoldDB" id="A0A6P7H270"/>
<feature type="compositionally biased region" description="Basic residues" evidence="2">
    <location>
        <begin position="273"/>
        <end position="295"/>
    </location>
</feature>
<name>A0A6P7H270_DIAVI</name>
<dbReference type="RefSeq" id="XP_028150175.1">
    <property type="nucleotide sequence ID" value="XM_028294374.1"/>
</dbReference>
<keyword evidence="4" id="KW-1185">Reference proteome</keyword>
<dbReference type="FunCoup" id="A0A6P7H270">
    <property type="interactions" value="2330"/>
</dbReference>
<dbReference type="Pfam" id="PF04000">
    <property type="entry name" value="Sas10_Utp3"/>
    <property type="match status" value="1"/>
</dbReference>
<dbReference type="GO" id="GO:0000462">
    <property type="term" value="P:maturation of SSU-rRNA from tricistronic rRNA transcript (SSU-rRNA, 5.8S rRNA, LSU-rRNA)"/>
    <property type="evidence" value="ECO:0007669"/>
    <property type="project" value="TreeGrafter"/>
</dbReference>
<evidence type="ECO:0000313" key="3">
    <source>
        <dbReference type="EnsemblMetazoa" id="XP_050497787.1"/>
    </source>
</evidence>
<dbReference type="PANTHER" id="PTHR13237:SF9">
    <property type="entry name" value="NEUROGUIDIN"/>
    <property type="match status" value="1"/>
</dbReference>
<gene>
    <name evidence="5" type="primary">LOC114343533</name>
</gene>
<dbReference type="OrthoDB" id="203440at2759"/>
<evidence type="ECO:0000256" key="2">
    <source>
        <dbReference type="SAM" id="MobiDB-lite"/>
    </source>
</evidence>
<comment type="similarity">
    <text evidence="1">Belongs to the SAS10 family.</text>
</comment>
<evidence type="ECO:0000313" key="4">
    <source>
        <dbReference type="Proteomes" id="UP001652700"/>
    </source>
</evidence>
<dbReference type="InParanoid" id="A0A6P7H270"/>
<evidence type="ECO:0000256" key="1">
    <source>
        <dbReference type="ARBA" id="ARBA00010979"/>
    </source>
</evidence>
<dbReference type="InterPro" id="IPR007146">
    <property type="entry name" value="Sas10/Utp3/C1D"/>
</dbReference>
<dbReference type="EnsemblMetazoa" id="XM_050641830.1">
    <property type="protein sequence ID" value="XP_050497787.1"/>
    <property type="gene ID" value="LOC126878965"/>
</dbReference>
<feature type="region of interest" description="Disordered" evidence="2">
    <location>
        <begin position="268"/>
        <end position="295"/>
    </location>
</feature>
<evidence type="ECO:0000313" key="5">
    <source>
        <dbReference type="RefSeq" id="XP_028150175.1"/>
    </source>
</evidence>
<feature type="region of interest" description="Disordered" evidence="2">
    <location>
        <begin position="123"/>
        <end position="161"/>
    </location>
</feature>
<sequence>MVQTSGVNMKYRDLPQVLILLNEMNVSAQHVAALVDSMIQKVRKGELTTDQGLSFLEMKYNMLLTYLINLTYVVLRKCCGEKIEGDPCIDRLIEIRTVLEKIKPIDQRLKYQIDKLVKTATTGKTADDPTHYKANPDNLLGNSDDSESVVSEVEKESRDRKSVYVPPKLTALYYTGDETSQQRAKTLQERSKKNVISSAIMQDLREEYLDTPLEVSQSSRAQQVLSKQQQERQEYEEKYMTRLSVSKSEKHKKHQLTTLGTLGDEITNFGRSQRNKRKKKFSSNKKGNLKKRRFL</sequence>
<reference evidence="5" key="1">
    <citation type="submission" date="2025-04" db="UniProtKB">
        <authorList>
            <consortium name="RefSeq"/>
        </authorList>
    </citation>
    <scope>IDENTIFICATION</scope>
</reference>